<accession>A0A6A4ZPL0</accession>
<dbReference type="EMBL" id="VJMI01018754">
    <property type="protein sequence ID" value="KAF0709545.1"/>
    <property type="molecule type" value="Genomic_DNA"/>
</dbReference>
<organism evidence="1 2">
    <name type="scientific">Aphanomyces astaci</name>
    <name type="common">Crayfish plague agent</name>
    <dbReference type="NCBI Taxonomy" id="112090"/>
    <lineage>
        <taxon>Eukaryota</taxon>
        <taxon>Sar</taxon>
        <taxon>Stramenopiles</taxon>
        <taxon>Oomycota</taxon>
        <taxon>Saprolegniomycetes</taxon>
        <taxon>Saprolegniales</taxon>
        <taxon>Verrucalvaceae</taxon>
        <taxon>Aphanomyces</taxon>
    </lineage>
</organism>
<dbReference type="Proteomes" id="UP000469452">
    <property type="component" value="Unassembled WGS sequence"/>
</dbReference>
<name>A0A6A4ZPL0_APHAT</name>
<gene>
    <name evidence="1" type="ORF">AaE_012848</name>
</gene>
<proteinExistence type="predicted"/>
<reference evidence="1 2" key="1">
    <citation type="submission" date="2019-06" db="EMBL/GenBank/DDBJ databases">
        <title>Genomics analysis of Aphanomyces spp. identifies a new class of oomycete effector associated with host adaptation.</title>
        <authorList>
            <person name="Gaulin E."/>
        </authorList>
    </citation>
    <scope>NUCLEOTIDE SEQUENCE [LARGE SCALE GENOMIC DNA]</scope>
    <source>
        <strain evidence="1 2">E</strain>
    </source>
</reference>
<dbReference type="AlphaFoldDB" id="A0A6A4ZPL0"/>
<sequence>MNPSIRTVSTSALPPKKFISSYVRYTPTVTEREPTEKEALRAKNRYFRDVIIKLFDRHPLETFELSFHPYHIKDGRFKEELVVESDGLLYAYDNANERIGDRVDARKYMQYDWEETYKGMVDKLNEAAAAKAQSDYIQAQVEALEYQVATIPLSHVQNAIEVECVQPLYFL</sequence>
<evidence type="ECO:0000313" key="2">
    <source>
        <dbReference type="Proteomes" id="UP000469452"/>
    </source>
</evidence>
<protein>
    <submittedName>
        <fullName evidence="1">Uncharacterized protein</fullName>
    </submittedName>
</protein>
<comment type="caution">
    <text evidence="1">The sequence shown here is derived from an EMBL/GenBank/DDBJ whole genome shotgun (WGS) entry which is preliminary data.</text>
</comment>
<evidence type="ECO:0000313" key="1">
    <source>
        <dbReference type="EMBL" id="KAF0709545.1"/>
    </source>
</evidence>